<dbReference type="SMART" id="SM00833">
    <property type="entry name" value="CobW_C"/>
    <property type="match status" value="1"/>
</dbReference>
<dbReference type="RefSeq" id="WP_344070240.1">
    <property type="nucleotide sequence ID" value="NZ_BAAAPL010000001.1"/>
</dbReference>
<dbReference type="Gene3D" id="3.40.50.300">
    <property type="entry name" value="P-loop containing nucleotide triphosphate hydrolases"/>
    <property type="match status" value="1"/>
</dbReference>
<protein>
    <recommendedName>
        <fullName evidence="1">CobW C-terminal domain-containing protein</fullName>
    </recommendedName>
</protein>
<dbReference type="InterPro" id="IPR027417">
    <property type="entry name" value="P-loop_NTPase"/>
</dbReference>
<evidence type="ECO:0000259" key="1">
    <source>
        <dbReference type="SMART" id="SM00833"/>
    </source>
</evidence>
<dbReference type="InterPro" id="IPR011629">
    <property type="entry name" value="CobW-like_C"/>
</dbReference>
<organism evidence="2 3">
    <name type="scientific">Microbacterium sediminicola</name>
    <dbReference type="NCBI Taxonomy" id="415210"/>
    <lineage>
        <taxon>Bacteria</taxon>
        <taxon>Bacillati</taxon>
        <taxon>Actinomycetota</taxon>
        <taxon>Actinomycetes</taxon>
        <taxon>Micrococcales</taxon>
        <taxon>Microbacteriaceae</taxon>
        <taxon>Microbacterium</taxon>
    </lineage>
</organism>
<evidence type="ECO:0000313" key="2">
    <source>
        <dbReference type="EMBL" id="GAA1695612.1"/>
    </source>
</evidence>
<proteinExistence type="predicted"/>
<accession>A0ABN2HYB8</accession>
<dbReference type="Proteomes" id="UP001501690">
    <property type="component" value="Unassembled WGS sequence"/>
</dbReference>
<dbReference type="Pfam" id="PF07683">
    <property type="entry name" value="CobW_C"/>
    <property type="match status" value="1"/>
</dbReference>
<reference evidence="2 3" key="1">
    <citation type="journal article" date="2019" name="Int. J. Syst. Evol. Microbiol.">
        <title>The Global Catalogue of Microorganisms (GCM) 10K type strain sequencing project: providing services to taxonomists for standard genome sequencing and annotation.</title>
        <authorList>
            <consortium name="The Broad Institute Genomics Platform"/>
            <consortium name="The Broad Institute Genome Sequencing Center for Infectious Disease"/>
            <person name="Wu L."/>
            <person name="Ma J."/>
        </authorList>
    </citation>
    <scope>NUCLEOTIDE SEQUENCE [LARGE SCALE GENOMIC DNA]</scope>
    <source>
        <strain evidence="2 3">JCM 15577</strain>
    </source>
</reference>
<dbReference type="SUPFAM" id="SSF90002">
    <property type="entry name" value="Hypothetical protein YjiA, C-terminal domain"/>
    <property type="match status" value="1"/>
</dbReference>
<dbReference type="PANTHER" id="PTHR43603:SF1">
    <property type="entry name" value="ZINC-REGULATED GTPASE METALLOPROTEIN ACTIVATOR 1"/>
    <property type="match status" value="1"/>
</dbReference>
<sequence>MDQVDVVAVVGSCASERLSYAKRLAAMSHRMLVPASRLAVSPDPIDEALALAPWADRPGGALIEFPGSVDMPEVIGSLAGASAPTRLMGVVCVVDATHLLDDLWRDTYMNRVNSPARDTARPEQVAEALLTAMQIEYASHIVLVNWSALSTPDLSMVMAVVGALAPRARVRLHRRVMEPWTAGEPYQVGQDAPGWVALLNGAFDPHLTDRRVSGFRYENVRPLHPGRLQTLLDERIEPGEFGRVIRSAGFCRFATRPHRAITWDHVGQMISYSPLSYDHLSTDDEALIAVGQELAFIGIDLDHDRLSAALDDVALTDGELLSGPQVWARFFDPFPAWPTAADRAE</sequence>
<evidence type="ECO:0000313" key="3">
    <source>
        <dbReference type="Proteomes" id="UP001501690"/>
    </source>
</evidence>
<dbReference type="PANTHER" id="PTHR43603">
    <property type="entry name" value="COBW DOMAIN-CONTAINING PROTEIN DDB_G0274527"/>
    <property type="match status" value="1"/>
</dbReference>
<gene>
    <name evidence="2" type="ORF">GCM10009808_11060</name>
</gene>
<dbReference type="InterPro" id="IPR051927">
    <property type="entry name" value="Zn_Chap_cDPG_Synth"/>
</dbReference>
<feature type="domain" description="CobW C-terminal" evidence="1">
    <location>
        <begin position="212"/>
        <end position="314"/>
    </location>
</feature>
<keyword evidence="3" id="KW-1185">Reference proteome</keyword>
<comment type="caution">
    <text evidence="2">The sequence shown here is derived from an EMBL/GenBank/DDBJ whole genome shotgun (WGS) entry which is preliminary data.</text>
</comment>
<dbReference type="EMBL" id="BAAAPL010000001">
    <property type="protein sequence ID" value="GAA1695612.1"/>
    <property type="molecule type" value="Genomic_DNA"/>
</dbReference>
<name>A0ABN2HYB8_9MICO</name>